<dbReference type="AlphaFoldDB" id="A0ABD2BKY1"/>
<comment type="caution">
    <text evidence="1">The sequence shown here is derived from an EMBL/GenBank/DDBJ whole genome shotgun (WGS) entry which is preliminary data.</text>
</comment>
<reference evidence="1 2" key="1">
    <citation type="journal article" date="2024" name="Ann. Entomol. Soc. Am.">
        <title>Genomic analyses of the southern and eastern yellowjacket wasps (Hymenoptera: Vespidae) reveal evolutionary signatures of social life.</title>
        <authorList>
            <person name="Catto M.A."/>
            <person name="Caine P.B."/>
            <person name="Orr S.E."/>
            <person name="Hunt B.G."/>
            <person name="Goodisman M.A.D."/>
        </authorList>
    </citation>
    <scope>NUCLEOTIDE SEQUENCE [LARGE SCALE GENOMIC DNA]</scope>
    <source>
        <strain evidence="1">232</strain>
        <tissue evidence="1">Head and thorax</tissue>
    </source>
</reference>
<protein>
    <submittedName>
        <fullName evidence="1">Uncharacterized protein</fullName>
    </submittedName>
</protein>
<evidence type="ECO:0000313" key="2">
    <source>
        <dbReference type="Proteomes" id="UP001607303"/>
    </source>
</evidence>
<organism evidence="1 2">
    <name type="scientific">Vespula maculifrons</name>
    <name type="common">Eastern yellow jacket</name>
    <name type="synonym">Wasp</name>
    <dbReference type="NCBI Taxonomy" id="7453"/>
    <lineage>
        <taxon>Eukaryota</taxon>
        <taxon>Metazoa</taxon>
        <taxon>Ecdysozoa</taxon>
        <taxon>Arthropoda</taxon>
        <taxon>Hexapoda</taxon>
        <taxon>Insecta</taxon>
        <taxon>Pterygota</taxon>
        <taxon>Neoptera</taxon>
        <taxon>Endopterygota</taxon>
        <taxon>Hymenoptera</taxon>
        <taxon>Apocrita</taxon>
        <taxon>Aculeata</taxon>
        <taxon>Vespoidea</taxon>
        <taxon>Vespidae</taxon>
        <taxon>Vespinae</taxon>
        <taxon>Vespula</taxon>
    </lineage>
</organism>
<gene>
    <name evidence="1" type="ORF">V1477_014402</name>
</gene>
<name>A0ABD2BKY1_VESMC</name>
<keyword evidence="2" id="KW-1185">Reference proteome</keyword>
<sequence>MLLRRSYESVTASGRTSIKKYGAHFTGFSVFDLLFLEEEDIVDRSSAIGFKNQCVCVRVFSVKKILTRVEGGLRVQIRFQEAKRREEQEKKEVRKINSLDLCPYT</sequence>
<dbReference type="Proteomes" id="UP001607303">
    <property type="component" value="Unassembled WGS sequence"/>
</dbReference>
<accession>A0ABD2BKY1</accession>
<dbReference type="EMBL" id="JAYRBN010000074">
    <property type="protein sequence ID" value="KAL2733434.1"/>
    <property type="molecule type" value="Genomic_DNA"/>
</dbReference>
<evidence type="ECO:0000313" key="1">
    <source>
        <dbReference type="EMBL" id="KAL2733434.1"/>
    </source>
</evidence>
<proteinExistence type="predicted"/>